<gene>
    <name evidence="2" type="ORF">K443DRAFT_677291</name>
</gene>
<evidence type="ECO:0000313" key="2">
    <source>
        <dbReference type="EMBL" id="KIK02829.1"/>
    </source>
</evidence>
<accession>A0A0C9XMT5</accession>
<proteinExistence type="predicted"/>
<evidence type="ECO:0008006" key="4">
    <source>
        <dbReference type="Google" id="ProtNLM"/>
    </source>
</evidence>
<feature type="chain" id="PRO_5002205971" description="Pectate lyase" evidence="1">
    <location>
        <begin position="24"/>
        <end position="83"/>
    </location>
</feature>
<name>A0A0C9XMT5_9AGAR</name>
<sequence>MRGFASSLALVNVLLLFVNIAIGAPYPSDLSYVVAPDGTVTKEAVAALSANANAKQGGFKIFIQRDQIFCLEGDDNCSGSEGT</sequence>
<reference evidence="2 3" key="1">
    <citation type="submission" date="2014-04" db="EMBL/GenBank/DDBJ databases">
        <authorList>
            <consortium name="DOE Joint Genome Institute"/>
            <person name="Kuo A."/>
            <person name="Kohler A."/>
            <person name="Nagy L.G."/>
            <person name="Floudas D."/>
            <person name="Copeland A."/>
            <person name="Barry K.W."/>
            <person name="Cichocki N."/>
            <person name="Veneault-Fourrey C."/>
            <person name="LaButti K."/>
            <person name="Lindquist E.A."/>
            <person name="Lipzen A."/>
            <person name="Lundell T."/>
            <person name="Morin E."/>
            <person name="Murat C."/>
            <person name="Sun H."/>
            <person name="Tunlid A."/>
            <person name="Henrissat B."/>
            <person name="Grigoriev I.V."/>
            <person name="Hibbett D.S."/>
            <person name="Martin F."/>
            <person name="Nordberg H.P."/>
            <person name="Cantor M.N."/>
            <person name="Hua S.X."/>
        </authorList>
    </citation>
    <scope>NUCLEOTIDE SEQUENCE [LARGE SCALE GENOMIC DNA]</scope>
    <source>
        <strain evidence="2 3">LaAM-08-1</strain>
    </source>
</reference>
<reference evidence="3" key="2">
    <citation type="submission" date="2015-01" db="EMBL/GenBank/DDBJ databases">
        <title>Evolutionary Origins and Diversification of the Mycorrhizal Mutualists.</title>
        <authorList>
            <consortium name="DOE Joint Genome Institute"/>
            <consortium name="Mycorrhizal Genomics Consortium"/>
            <person name="Kohler A."/>
            <person name="Kuo A."/>
            <person name="Nagy L.G."/>
            <person name="Floudas D."/>
            <person name="Copeland A."/>
            <person name="Barry K.W."/>
            <person name="Cichocki N."/>
            <person name="Veneault-Fourrey C."/>
            <person name="LaButti K."/>
            <person name="Lindquist E.A."/>
            <person name="Lipzen A."/>
            <person name="Lundell T."/>
            <person name="Morin E."/>
            <person name="Murat C."/>
            <person name="Riley R."/>
            <person name="Ohm R."/>
            <person name="Sun H."/>
            <person name="Tunlid A."/>
            <person name="Henrissat B."/>
            <person name="Grigoriev I.V."/>
            <person name="Hibbett D.S."/>
            <person name="Martin F."/>
        </authorList>
    </citation>
    <scope>NUCLEOTIDE SEQUENCE [LARGE SCALE GENOMIC DNA]</scope>
    <source>
        <strain evidence="3">LaAM-08-1</strain>
    </source>
</reference>
<dbReference type="AlphaFoldDB" id="A0A0C9XMT5"/>
<dbReference type="EMBL" id="KN838587">
    <property type="protein sequence ID" value="KIK02829.1"/>
    <property type="molecule type" value="Genomic_DNA"/>
</dbReference>
<evidence type="ECO:0000256" key="1">
    <source>
        <dbReference type="SAM" id="SignalP"/>
    </source>
</evidence>
<organism evidence="2 3">
    <name type="scientific">Laccaria amethystina LaAM-08-1</name>
    <dbReference type="NCBI Taxonomy" id="1095629"/>
    <lineage>
        <taxon>Eukaryota</taxon>
        <taxon>Fungi</taxon>
        <taxon>Dikarya</taxon>
        <taxon>Basidiomycota</taxon>
        <taxon>Agaricomycotina</taxon>
        <taxon>Agaricomycetes</taxon>
        <taxon>Agaricomycetidae</taxon>
        <taxon>Agaricales</taxon>
        <taxon>Agaricineae</taxon>
        <taxon>Hydnangiaceae</taxon>
        <taxon>Laccaria</taxon>
    </lineage>
</organism>
<evidence type="ECO:0000313" key="3">
    <source>
        <dbReference type="Proteomes" id="UP000054477"/>
    </source>
</evidence>
<keyword evidence="1" id="KW-0732">Signal</keyword>
<feature type="non-terminal residue" evidence="2">
    <location>
        <position position="1"/>
    </location>
</feature>
<dbReference type="HOGENOM" id="CLU_2542935_0_0_1"/>
<feature type="signal peptide" evidence="1">
    <location>
        <begin position="1"/>
        <end position="23"/>
    </location>
</feature>
<protein>
    <recommendedName>
        <fullName evidence="4">Pectate lyase</fullName>
    </recommendedName>
</protein>
<keyword evidence="3" id="KW-1185">Reference proteome</keyword>
<dbReference type="Proteomes" id="UP000054477">
    <property type="component" value="Unassembled WGS sequence"/>
</dbReference>